<keyword evidence="1" id="KW-0732">Signal</keyword>
<dbReference type="Proteomes" id="UP000286678">
    <property type="component" value="Unassembled WGS sequence"/>
</dbReference>
<gene>
    <name evidence="3" type="ORF">CWE21_01215</name>
</gene>
<dbReference type="Pfam" id="PF14321">
    <property type="entry name" value="DUF4382"/>
    <property type="match status" value="1"/>
</dbReference>
<evidence type="ECO:0000313" key="3">
    <source>
        <dbReference type="EMBL" id="RUO50753.1"/>
    </source>
</evidence>
<reference evidence="4" key="1">
    <citation type="journal article" date="2018" name="Front. Microbiol.">
        <title>Genome-Based Analysis Reveals the Taxonomy and Diversity of the Family Idiomarinaceae.</title>
        <authorList>
            <person name="Liu Y."/>
            <person name="Lai Q."/>
            <person name="Shao Z."/>
        </authorList>
    </citation>
    <scope>NUCLEOTIDE SEQUENCE [LARGE SCALE GENOMIC DNA]</scope>
    <source>
        <strain evidence="4">SW15</strain>
    </source>
</reference>
<dbReference type="OrthoDB" id="7062064at2"/>
<accession>A0A432XQ18</accession>
<evidence type="ECO:0000259" key="2">
    <source>
        <dbReference type="Pfam" id="PF14321"/>
    </source>
</evidence>
<protein>
    <recommendedName>
        <fullName evidence="2">DUF4382 domain-containing protein</fullName>
    </recommendedName>
</protein>
<dbReference type="InterPro" id="IPR025491">
    <property type="entry name" value="DUF4382"/>
</dbReference>
<evidence type="ECO:0000256" key="1">
    <source>
        <dbReference type="SAM" id="SignalP"/>
    </source>
</evidence>
<feature type="chain" id="PRO_5019132376" description="DUF4382 domain-containing protein" evidence="1">
    <location>
        <begin position="24"/>
        <end position="324"/>
    </location>
</feature>
<evidence type="ECO:0000313" key="4">
    <source>
        <dbReference type="Proteomes" id="UP000286678"/>
    </source>
</evidence>
<keyword evidence="4" id="KW-1185">Reference proteome</keyword>
<comment type="caution">
    <text evidence="3">The sequence shown here is derived from an EMBL/GenBank/DDBJ whole genome shotgun (WGS) entry which is preliminary data.</text>
</comment>
<proteinExistence type="predicted"/>
<feature type="signal peptide" evidence="1">
    <location>
        <begin position="1"/>
        <end position="23"/>
    </location>
</feature>
<feature type="domain" description="DUF4382" evidence="2">
    <location>
        <begin position="35"/>
        <end position="191"/>
    </location>
</feature>
<dbReference type="RefSeq" id="WP_126832380.1">
    <property type="nucleotide sequence ID" value="NZ_JBLXIO010000004.1"/>
</dbReference>
<dbReference type="AlphaFoldDB" id="A0A432XQ18"/>
<name>A0A432XQ18_9GAMM</name>
<dbReference type="EMBL" id="PIPT01000001">
    <property type="protein sequence ID" value="RUO50753.1"/>
    <property type="molecule type" value="Genomic_DNA"/>
</dbReference>
<sequence length="324" mass="33910">MLTKCLVRSVIVTSVAVSLTACGGSSDSNDEAQMARFTLGVSDAPVDNADAVVACFNAVELVGNGQGTQTFTVGDTENTVASNDICKDENGDTIPNTFGVDLLSYTGSDSANLIEGIEVEPGSYGQLRLVMSEGSYVQVGDEQLPLQVPSNELKFDSLTLDINGNASYTVEFDLRQAMVDPVGIAGYFLKPRGVRLVNNLEIGHIEGTLAEELLINNSCTVAPSDVSEPVAVVYLYEGTDLELTTLADVGGAETHQPYAVAAVYFDGVSAYTFSVGYVAAADYSAAWSCQTDDDPEADDDLTFNGVVNVSVDGDGAVTAVDISG</sequence>
<organism evidence="3 4">
    <name type="scientific">Pseudidiomarina aquimaris</name>
    <dbReference type="NCBI Taxonomy" id="641841"/>
    <lineage>
        <taxon>Bacteria</taxon>
        <taxon>Pseudomonadati</taxon>
        <taxon>Pseudomonadota</taxon>
        <taxon>Gammaproteobacteria</taxon>
        <taxon>Alteromonadales</taxon>
        <taxon>Idiomarinaceae</taxon>
        <taxon>Pseudidiomarina</taxon>
    </lineage>
</organism>
<dbReference type="PROSITE" id="PS51257">
    <property type="entry name" value="PROKAR_LIPOPROTEIN"/>
    <property type="match status" value="1"/>
</dbReference>